<gene>
    <name evidence="8" type="ORF">T551_00439</name>
</gene>
<dbReference type="InterPro" id="IPR048800">
    <property type="entry name" value="Cac1-like_C"/>
</dbReference>
<evidence type="ECO:0000256" key="5">
    <source>
        <dbReference type="SAM" id="MobiDB-lite"/>
    </source>
</evidence>
<evidence type="ECO:0008006" key="10">
    <source>
        <dbReference type="Google" id="ProtNLM"/>
    </source>
</evidence>
<feature type="region of interest" description="Disordered" evidence="5">
    <location>
        <begin position="80"/>
        <end position="219"/>
    </location>
</feature>
<dbReference type="AlphaFoldDB" id="A0A0W4ZVE8"/>
<dbReference type="GO" id="GO:0006281">
    <property type="term" value="P:DNA repair"/>
    <property type="evidence" value="ECO:0007669"/>
    <property type="project" value="UniProtKB-KW"/>
</dbReference>
<name>A0A0W4ZVE8_PNEJ7</name>
<proteinExistence type="predicted"/>
<dbReference type="InterPro" id="IPR022043">
    <property type="entry name" value="CAF1A_DD"/>
</dbReference>
<dbReference type="GeneID" id="28938960"/>
<keyword evidence="3" id="KW-0234">DNA repair</keyword>
<evidence type="ECO:0000259" key="7">
    <source>
        <dbReference type="Pfam" id="PF21796"/>
    </source>
</evidence>
<reference evidence="9" key="1">
    <citation type="journal article" date="2016" name="Nat. Commun.">
        <title>Genome analysis of three Pneumocystis species reveals adaptation mechanisms to life exclusively in mammalian hosts.</title>
        <authorList>
            <person name="Ma L."/>
            <person name="Chen Z."/>
            <person name="Huang D.W."/>
            <person name="Kutty G."/>
            <person name="Ishihara M."/>
            <person name="Wang H."/>
            <person name="Abouelleil A."/>
            <person name="Bishop L."/>
            <person name="Davey E."/>
            <person name="Deng R."/>
            <person name="Deng X."/>
            <person name="Fan L."/>
            <person name="Fantoni G."/>
            <person name="Fitzgerald M."/>
            <person name="Gogineni E."/>
            <person name="Goldberg J.M."/>
            <person name="Handley G."/>
            <person name="Hu X."/>
            <person name="Huber C."/>
            <person name="Jiao X."/>
            <person name="Jones K."/>
            <person name="Levin J.Z."/>
            <person name="Liu Y."/>
            <person name="Macdonald P."/>
            <person name="Melnikov A."/>
            <person name="Raley C."/>
            <person name="Sassi M."/>
            <person name="Sherman B.T."/>
            <person name="Song X."/>
            <person name="Sykes S."/>
            <person name="Tran B."/>
            <person name="Walsh L."/>
            <person name="Xia Y."/>
            <person name="Yang J."/>
            <person name="Young S."/>
            <person name="Zeng Q."/>
            <person name="Zheng X."/>
            <person name="Stephens R."/>
            <person name="Nusbaum C."/>
            <person name="Birren B.W."/>
            <person name="Azadi P."/>
            <person name="Lempicki R.A."/>
            <person name="Cuomo C.A."/>
            <person name="Kovacs J.A."/>
        </authorList>
    </citation>
    <scope>NUCLEOTIDE SEQUENCE [LARGE SCALE GENOMIC DNA]</scope>
    <source>
        <strain evidence="9">RU7</strain>
    </source>
</reference>
<evidence type="ECO:0000256" key="2">
    <source>
        <dbReference type="ARBA" id="ARBA00022763"/>
    </source>
</evidence>
<feature type="compositionally biased region" description="Polar residues" evidence="5">
    <location>
        <begin position="84"/>
        <end position="96"/>
    </location>
</feature>
<dbReference type="GO" id="GO:0005634">
    <property type="term" value="C:nucleus"/>
    <property type="evidence" value="ECO:0007669"/>
    <property type="project" value="UniProtKB-SubCell"/>
</dbReference>
<dbReference type="VEuPathDB" id="FungiDB:T551_00439"/>
<dbReference type="STRING" id="1408657.A0A0W4ZVE8"/>
<dbReference type="EMBL" id="LFWA01000002">
    <property type="protein sequence ID" value="KTW32349.1"/>
    <property type="molecule type" value="Genomic_DNA"/>
</dbReference>
<evidence type="ECO:0000313" key="8">
    <source>
        <dbReference type="EMBL" id="KTW32349.1"/>
    </source>
</evidence>
<dbReference type="Proteomes" id="UP000053447">
    <property type="component" value="Unassembled WGS sequence"/>
</dbReference>
<comment type="subcellular location">
    <subcellularLocation>
        <location evidence="1">Nucleus</location>
    </subcellularLocation>
</comment>
<evidence type="ECO:0000256" key="3">
    <source>
        <dbReference type="ARBA" id="ARBA00023204"/>
    </source>
</evidence>
<dbReference type="GO" id="GO:0006334">
    <property type="term" value="P:nucleosome assembly"/>
    <property type="evidence" value="ECO:0007669"/>
    <property type="project" value="TreeGrafter"/>
</dbReference>
<evidence type="ECO:0000259" key="6">
    <source>
        <dbReference type="Pfam" id="PF12253"/>
    </source>
</evidence>
<evidence type="ECO:0000256" key="4">
    <source>
        <dbReference type="ARBA" id="ARBA00023242"/>
    </source>
</evidence>
<keyword evidence="4" id="KW-0539">Nucleus</keyword>
<comment type="caution">
    <text evidence="8">The sequence shown here is derived from an EMBL/GenBank/DDBJ whole genome shotgun (WGS) entry which is preliminary data.</text>
</comment>
<dbReference type="GO" id="GO:0033186">
    <property type="term" value="C:CAF-1 complex"/>
    <property type="evidence" value="ECO:0007669"/>
    <property type="project" value="TreeGrafter"/>
</dbReference>
<keyword evidence="2" id="KW-0227">DNA damage</keyword>
<protein>
    <recommendedName>
        <fullName evidence="10">Chromatin assembly factor 1 subunit A</fullName>
    </recommendedName>
</protein>
<keyword evidence="9" id="KW-1185">Reference proteome</keyword>
<evidence type="ECO:0000256" key="1">
    <source>
        <dbReference type="ARBA" id="ARBA00004123"/>
    </source>
</evidence>
<feature type="compositionally biased region" description="Basic and acidic residues" evidence="5">
    <location>
        <begin position="97"/>
        <end position="211"/>
    </location>
</feature>
<feature type="region of interest" description="Disordered" evidence="5">
    <location>
        <begin position="390"/>
        <end position="422"/>
    </location>
</feature>
<dbReference type="PANTHER" id="PTHR15272:SF0">
    <property type="entry name" value="CHROMATIN ASSEMBLY FACTOR 1 SUBUNIT A"/>
    <property type="match status" value="1"/>
</dbReference>
<evidence type="ECO:0000313" key="9">
    <source>
        <dbReference type="Proteomes" id="UP000053447"/>
    </source>
</evidence>
<feature type="domain" description="Chromatin assembly factor 1 subunit A dimerization" evidence="6">
    <location>
        <begin position="340"/>
        <end position="408"/>
    </location>
</feature>
<dbReference type="Pfam" id="PF12253">
    <property type="entry name" value="CAF1A_dimeriz"/>
    <property type="match status" value="1"/>
</dbReference>
<sequence length="588" mass="69281">MIMEKIKTSVCEEEEKIEREKTLNMYYDYSSDSTLTEDIFEEETEPVDIQMKEINTQIHRKSSEVLSEISDCNERTAKRIRRSISATTTLGQSQTTIDKETKRQQKEAERMIKELEKEKEKALKASLKEEERRRKEEEKKRKKEEKIEREMQREEERRKKEIEKCRKEEERQLKEEERLRKKAEKDAKQQEKNEAKKKKEEKKESDQEKKQNSQLKLQNFFHTKLPKENRAGIKDCFVSDYDKCFIPFFVKQHTFLSDQHAFIRSPDDHIITIKNIDELLDSDFPITSPIKHLLSLFKITIVPSSYSRKSSITVKSILQKYEQSNSTDDFLNKLKIFPMKLLQFREDVRPPYYGTFSKSSIILTPRNPFKTDESLFNYNYDSEAEWIEEEEGEDINSINDSDEDDAAELKEEDDDKDFLDDDDESNDIKKKVIVNLIPSIKGIYWQDSHDIDADDYKLFNKLKMDTLINIDHPIDPYHDYWSSKTHSNNDTISQNFETNAASSATISPKTSLYFPQDLLPSFLKIIQGSTQTKVLLVETLRQKFTDISKQTIQWKLSTVARRNGKGVHDAWAVNPSVWHSVFGENQDS</sequence>
<organism evidence="8 9">
    <name type="scientific">Pneumocystis jirovecii (strain RU7)</name>
    <name type="common">Human pneumocystis pneumonia agent</name>
    <dbReference type="NCBI Taxonomy" id="1408657"/>
    <lineage>
        <taxon>Eukaryota</taxon>
        <taxon>Fungi</taxon>
        <taxon>Dikarya</taxon>
        <taxon>Ascomycota</taxon>
        <taxon>Taphrinomycotina</taxon>
        <taxon>Pneumocystomycetes</taxon>
        <taxon>Pneumocystaceae</taxon>
        <taxon>Pneumocystis</taxon>
    </lineage>
</organism>
<dbReference type="OrthoDB" id="79480at2759"/>
<dbReference type="PANTHER" id="PTHR15272">
    <property type="entry name" value="CHROMATIN ASSEMBLY FACTOR 1 SUBUNIT A CAF-1 SUBUNIT A"/>
    <property type="match status" value="1"/>
</dbReference>
<accession>A0A0W4ZVE8</accession>
<feature type="domain" description="Chromatin assembly factor 1 subunit Cac1-like C-terminal" evidence="7">
    <location>
        <begin position="519"/>
        <end position="573"/>
    </location>
</feature>
<dbReference type="RefSeq" id="XP_018231041.1">
    <property type="nucleotide sequence ID" value="XM_018372705.1"/>
</dbReference>
<dbReference type="Pfam" id="PF21796">
    <property type="entry name" value="Cac1_C"/>
    <property type="match status" value="1"/>
</dbReference>